<dbReference type="Pfam" id="PF01011">
    <property type="entry name" value="PQQ"/>
    <property type="match status" value="2"/>
</dbReference>
<sequence length="698" mass="75915">MRFKSIRYLGLVSALASLAAAAAYAGDPVPGQNPAQILTDAEDGDDWAAFGRTYDERHFSPLSQIGEANVANLKLAWFHDLPTGNSVSGPLAVDGVLYTATGYSVVRAFEADTGKMLWEHDTGATGLAGNKMHQGWGIRGLAYWDGMVFVGTHDGRLVALDTRDGSEVWSQMTVGKDDVRFISGPPRVFDGKVIIGHGGADVGPIRGYVTTFDAKTGKQLWRFHTVPGNPADGFENEAMEMAAQTWSGEWWKYGGGGTVWNAMTYDPDTHSIILGTGNGAPWNRRVRSEGKGDNLFLCSIIALDADTGEYKWHYQTNPGESWDYNSAMDMQLADLEIDGKPRKVVMTAPKNGFFYVIDRTNGKLISAEPLTKVTWAERIDLETGRPVEREGIRYEDGKTVVMWPGPNGGHNWLPMSFDPRTNIAYVPELQQPGTYNDRGIDPKAWKFTPGANDPAVNIDLTSNEPGAGTSEVVAYDVVNRKKLWTIPNPGFWNGGTMATAGNLLFQGNADGTFNAFSSRNGKKLWSFDAQTGVLAPPITYTVDGKQYVTVLSGFGVSGALFGDIVARFGWQYRSQPRRILTFSLDGAAKLPPAPARQELAPVSDPTFELDPDLAERGATVVGRRCIVCHGVDLKAAGIAPDLRVSPVPANAGAFDAVVRQGALVSRGMPAYPDVSKEDLDAARHYIRMKAREYAESRM</sequence>
<evidence type="ECO:0000256" key="1">
    <source>
        <dbReference type="ARBA" id="ARBA00008156"/>
    </source>
</evidence>
<proteinExistence type="inferred from homology"/>
<keyword evidence="7 15" id="KW-0560">Oxidoreductase</keyword>
<keyword evidence="6 11" id="KW-0634">PQQ</keyword>
<feature type="binding site" evidence="11">
    <location>
        <begin position="199"/>
        <end position="200"/>
    </location>
    <ligand>
        <name>pyrroloquinoline quinone</name>
        <dbReference type="ChEBI" id="CHEBI:58442"/>
    </ligand>
</feature>
<dbReference type="GO" id="GO:0009055">
    <property type="term" value="F:electron transfer activity"/>
    <property type="evidence" value="ECO:0007669"/>
    <property type="project" value="InterPro"/>
</dbReference>
<dbReference type="InterPro" id="IPR009056">
    <property type="entry name" value="Cyt_c-like_dom"/>
</dbReference>
<dbReference type="NCBIfam" id="TIGR03075">
    <property type="entry name" value="PQQ_enz_alc_DH"/>
    <property type="match status" value="1"/>
</dbReference>
<dbReference type="PANTHER" id="PTHR32303">
    <property type="entry name" value="QUINOPROTEIN ALCOHOL DEHYDROGENASE (CYTOCHROME C)"/>
    <property type="match status" value="1"/>
</dbReference>
<feature type="binding site" evidence="12">
    <location>
        <position position="278"/>
    </location>
    <ligand>
        <name>Ca(2+)</name>
        <dbReference type="ChEBI" id="CHEBI:29108"/>
    </ligand>
</feature>
<keyword evidence="5 12" id="KW-0106">Calcium</keyword>
<dbReference type="EC" id="1.1.9.1" evidence="15"/>
<feature type="signal peptide" evidence="13">
    <location>
        <begin position="1"/>
        <end position="25"/>
    </location>
</feature>
<feature type="binding site" evidence="12">
    <location>
        <position position="323"/>
    </location>
    <ligand>
        <name>Ca(2+)</name>
        <dbReference type="ChEBI" id="CHEBI:29108"/>
    </ligand>
</feature>
<keyword evidence="9" id="KW-1015">Disulfide bond</keyword>
<evidence type="ECO:0000313" key="16">
    <source>
        <dbReference type="Proteomes" id="UP000522081"/>
    </source>
</evidence>
<evidence type="ECO:0000313" key="15">
    <source>
        <dbReference type="EMBL" id="NYH96302.1"/>
    </source>
</evidence>
<feature type="binding site" evidence="11">
    <location>
        <position position="556"/>
    </location>
    <ligand>
        <name>pyrroloquinoline quinone</name>
        <dbReference type="ChEBI" id="CHEBI:58442"/>
    </ligand>
</feature>
<feature type="binding site" evidence="11">
    <location>
        <position position="139"/>
    </location>
    <ligand>
        <name>pyrroloquinoline quinone</name>
        <dbReference type="ChEBI" id="CHEBI:58442"/>
    </ligand>
</feature>
<dbReference type="Proteomes" id="UP000522081">
    <property type="component" value="Unassembled WGS sequence"/>
</dbReference>
<dbReference type="AlphaFoldDB" id="A0A7Y9XXC8"/>
<keyword evidence="4 13" id="KW-0732">Signal</keyword>
<comment type="caution">
    <text evidence="15">The sequence shown here is derived from an EMBL/GenBank/DDBJ whole genome shotgun (WGS) entry which is preliminary data.</text>
</comment>
<name>A0A7Y9XXC8_9SPHN</name>
<reference evidence="15 16" key="1">
    <citation type="submission" date="2020-07" db="EMBL/GenBank/DDBJ databases">
        <title>Genomic Encyclopedia of Type Strains, Phase IV (KMG-IV): sequencing the most valuable type-strain genomes for metagenomic binning, comparative biology and taxonomic classification.</title>
        <authorList>
            <person name="Goeker M."/>
        </authorList>
    </citation>
    <scope>NUCLEOTIDE SEQUENCE [LARGE SCALE GENOMIC DNA]</scope>
    <source>
        <strain evidence="15 16">DSM 29043</strain>
    </source>
</reference>
<dbReference type="InterPro" id="IPR011047">
    <property type="entry name" value="Quinoprotein_ADH-like_sf"/>
</dbReference>
<feature type="binding site" evidence="11">
    <location>
        <position position="258"/>
    </location>
    <ligand>
        <name>pyrroloquinoline quinone</name>
        <dbReference type="ChEBI" id="CHEBI:58442"/>
    </ligand>
</feature>
<evidence type="ECO:0000256" key="3">
    <source>
        <dbReference type="ARBA" id="ARBA00022723"/>
    </source>
</evidence>
<evidence type="ECO:0000256" key="13">
    <source>
        <dbReference type="SAM" id="SignalP"/>
    </source>
</evidence>
<feature type="binding site" evidence="11">
    <location>
        <position position="350"/>
    </location>
    <ligand>
        <name>pyrroloquinoline quinone</name>
        <dbReference type="ChEBI" id="CHEBI:58442"/>
    </ligand>
</feature>
<feature type="active site" description="Proton acceptor" evidence="10">
    <location>
        <position position="323"/>
    </location>
</feature>
<dbReference type="GO" id="GO:0016614">
    <property type="term" value="F:oxidoreductase activity, acting on CH-OH group of donors"/>
    <property type="evidence" value="ECO:0007669"/>
    <property type="project" value="InterPro"/>
</dbReference>
<comment type="similarity">
    <text evidence="1">Belongs to the bacterial PQQ dehydrogenase family.</text>
</comment>
<evidence type="ECO:0000259" key="14">
    <source>
        <dbReference type="PROSITE" id="PS51007"/>
    </source>
</evidence>
<dbReference type="SMART" id="SM00564">
    <property type="entry name" value="PQQ"/>
    <property type="match status" value="6"/>
</dbReference>
<feature type="binding site" description="covalent" evidence="11">
    <location>
        <position position="628"/>
    </location>
    <ligand>
        <name>heme c</name>
        <dbReference type="ChEBI" id="CHEBI:61717"/>
    </ligand>
</feature>
<comment type="cofactor">
    <cofactor evidence="12">
        <name>Ca(2+)</name>
        <dbReference type="ChEBI" id="CHEBI:29108"/>
    </cofactor>
    <text evidence="12">Binds 1 Ca(2+) ion per subunit.</text>
</comment>
<comment type="cofactor">
    <cofactor evidence="11">
        <name>pyrroloquinoline quinone</name>
        <dbReference type="ChEBI" id="CHEBI:58442"/>
    </cofactor>
    <text evidence="11">Binds 1 PQQ group per subunit.</text>
</comment>
<feature type="chain" id="PRO_5030980828" evidence="13">
    <location>
        <begin position="26"/>
        <end position="698"/>
    </location>
</feature>
<evidence type="ECO:0000256" key="11">
    <source>
        <dbReference type="PIRSR" id="PIRSR617512-2"/>
    </source>
</evidence>
<evidence type="ECO:0000256" key="7">
    <source>
        <dbReference type="ARBA" id="ARBA00023002"/>
    </source>
</evidence>
<dbReference type="InterPro" id="IPR036909">
    <property type="entry name" value="Cyt_c-like_dom_sf"/>
</dbReference>
<gene>
    <name evidence="15" type="ORF">FHS75_002641</name>
</gene>
<comment type="cofactor">
    <cofactor evidence="11">
        <name>heme c</name>
        <dbReference type="ChEBI" id="CHEBI:61717"/>
    </cofactor>
    <text evidence="11">Binds 1 heme c group per subunit.</text>
</comment>
<feature type="binding site" evidence="11">
    <location>
        <begin position="411"/>
        <end position="412"/>
    </location>
    <ligand>
        <name>pyrroloquinoline quinone</name>
        <dbReference type="ChEBI" id="CHEBI:58442"/>
    </ligand>
</feature>
<evidence type="ECO:0000256" key="10">
    <source>
        <dbReference type="PIRSR" id="PIRSR617512-1"/>
    </source>
</evidence>
<dbReference type="GO" id="GO:0016020">
    <property type="term" value="C:membrane"/>
    <property type="evidence" value="ECO:0007669"/>
    <property type="project" value="InterPro"/>
</dbReference>
<keyword evidence="16" id="KW-1185">Reference proteome</keyword>
<protein>
    <submittedName>
        <fullName evidence="15">Quinohemoprotein ethanol dehydrogenase</fullName>
        <ecNumber evidence="15">1.1.9.1</ecNumber>
    </submittedName>
</protein>
<evidence type="ECO:0000256" key="8">
    <source>
        <dbReference type="ARBA" id="ARBA00023004"/>
    </source>
</evidence>
<feature type="binding site" description="axial binding residue" evidence="12">
    <location>
        <position position="629"/>
    </location>
    <ligand>
        <name>heme c</name>
        <dbReference type="ChEBI" id="CHEBI:61717"/>
    </ligand>
    <ligandPart>
        <name>Fe</name>
        <dbReference type="ChEBI" id="CHEBI:18248"/>
    </ligandPart>
</feature>
<accession>A0A7Y9XXC8</accession>
<dbReference type="Gene3D" id="1.10.760.10">
    <property type="entry name" value="Cytochrome c-like domain"/>
    <property type="match status" value="1"/>
</dbReference>
<dbReference type="RefSeq" id="WP_179408155.1">
    <property type="nucleotide sequence ID" value="NZ_BMGF01000005.1"/>
</dbReference>
<feature type="domain" description="Cytochrome c" evidence="14">
    <location>
        <begin position="612"/>
        <end position="690"/>
    </location>
</feature>
<dbReference type="SUPFAM" id="SSF50998">
    <property type="entry name" value="Quinoprotein alcohol dehydrogenase-like"/>
    <property type="match status" value="1"/>
</dbReference>
<keyword evidence="2 11" id="KW-0349">Heme</keyword>
<evidence type="ECO:0000256" key="2">
    <source>
        <dbReference type="ARBA" id="ARBA00022617"/>
    </source>
</evidence>
<keyword evidence="8 12" id="KW-0408">Iron</keyword>
<dbReference type="InterPro" id="IPR018391">
    <property type="entry name" value="PQQ_b-propeller_rpt"/>
</dbReference>
<dbReference type="EMBL" id="JACBZF010000005">
    <property type="protein sequence ID" value="NYH96302.1"/>
    <property type="molecule type" value="Genomic_DNA"/>
</dbReference>
<evidence type="ECO:0000256" key="12">
    <source>
        <dbReference type="PIRSR" id="PIRSR617512-3"/>
    </source>
</evidence>
<dbReference type="SUPFAM" id="SSF46626">
    <property type="entry name" value="Cytochrome c"/>
    <property type="match status" value="1"/>
</dbReference>
<dbReference type="GO" id="GO:0020037">
    <property type="term" value="F:heme binding"/>
    <property type="evidence" value="ECO:0007669"/>
    <property type="project" value="InterPro"/>
</dbReference>
<dbReference type="InterPro" id="IPR017512">
    <property type="entry name" value="PQQ_MeOH/EtOH_DH"/>
</dbReference>
<keyword evidence="3 12" id="KW-0479">Metal-binding</keyword>
<organism evidence="15 16">
    <name type="scientific">Novosphingobium marinum</name>
    <dbReference type="NCBI Taxonomy" id="1514948"/>
    <lineage>
        <taxon>Bacteria</taxon>
        <taxon>Pseudomonadati</taxon>
        <taxon>Pseudomonadota</taxon>
        <taxon>Alphaproteobacteria</taxon>
        <taxon>Sphingomonadales</taxon>
        <taxon>Sphingomonadaceae</taxon>
        <taxon>Novosphingobium</taxon>
    </lineage>
</organism>
<dbReference type="Pfam" id="PF13442">
    <property type="entry name" value="Cytochrome_CBB3"/>
    <property type="match status" value="1"/>
</dbReference>
<dbReference type="Gene3D" id="2.140.10.10">
    <property type="entry name" value="Quinoprotein alcohol dehydrogenase-like superfamily"/>
    <property type="match status" value="1"/>
</dbReference>
<feature type="binding site" description="covalent" evidence="11">
    <location>
        <position position="625"/>
    </location>
    <ligand>
        <name>heme c</name>
        <dbReference type="ChEBI" id="CHEBI:61717"/>
    </ligand>
</feature>
<evidence type="ECO:0000256" key="9">
    <source>
        <dbReference type="ARBA" id="ARBA00023157"/>
    </source>
</evidence>
<dbReference type="InterPro" id="IPR002372">
    <property type="entry name" value="PQQ_rpt_dom"/>
</dbReference>
<dbReference type="PROSITE" id="PS51007">
    <property type="entry name" value="CYTC"/>
    <property type="match status" value="1"/>
</dbReference>
<evidence type="ECO:0000256" key="4">
    <source>
        <dbReference type="ARBA" id="ARBA00022729"/>
    </source>
</evidence>
<evidence type="ECO:0000256" key="6">
    <source>
        <dbReference type="ARBA" id="ARBA00022891"/>
    </source>
</evidence>
<dbReference type="GO" id="GO:0005509">
    <property type="term" value="F:calcium ion binding"/>
    <property type="evidence" value="ECO:0007669"/>
    <property type="project" value="InterPro"/>
</dbReference>
<feature type="binding site" description="axial binding residue" evidence="12">
    <location>
        <position position="668"/>
    </location>
    <ligand>
        <name>heme c</name>
        <dbReference type="ChEBI" id="CHEBI:61717"/>
    </ligand>
    <ligandPart>
        <name>Fe</name>
        <dbReference type="ChEBI" id="CHEBI:18248"/>
    </ligandPart>
</feature>
<evidence type="ECO:0000256" key="5">
    <source>
        <dbReference type="ARBA" id="ARBA00022837"/>
    </source>
</evidence>